<accession>A0A264W192</accession>
<comment type="caution">
    <text evidence="1">The sequence shown here is derived from an EMBL/GenBank/DDBJ whole genome shotgun (WGS) entry which is preliminary data.</text>
</comment>
<dbReference type="GO" id="GO:0005506">
    <property type="term" value="F:iron ion binding"/>
    <property type="evidence" value="ECO:0007669"/>
    <property type="project" value="InterPro"/>
</dbReference>
<protein>
    <submittedName>
        <fullName evidence="1">Uncharacterized protein</fullName>
    </submittedName>
</protein>
<dbReference type="GO" id="GO:0004497">
    <property type="term" value="F:monooxygenase activity"/>
    <property type="evidence" value="ECO:0007669"/>
    <property type="project" value="InterPro"/>
</dbReference>
<organism evidence="1 2">
    <name type="scientific">Tetzosporium hominis</name>
    <dbReference type="NCBI Taxonomy" id="2020506"/>
    <lineage>
        <taxon>Bacteria</taxon>
        <taxon>Bacillati</taxon>
        <taxon>Bacillota</taxon>
        <taxon>Bacilli</taxon>
        <taxon>Bacillales</taxon>
        <taxon>Caryophanaceae</taxon>
        <taxon>Tetzosporium</taxon>
    </lineage>
</organism>
<gene>
    <name evidence="1" type="ORF">CF394_11920</name>
</gene>
<feature type="non-terminal residue" evidence="1">
    <location>
        <position position="1"/>
    </location>
</feature>
<dbReference type="Proteomes" id="UP000217065">
    <property type="component" value="Unassembled WGS sequence"/>
</dbReference>
<dbReference type="OrthoDB" id="9789468at2"/>
<evidence type="ECO:0000313" key="2">
    <source>
        <dbReference type="Proteomes" id="UP000217065"/>
    </source>
</evidence>
<name>A0A264W192_9BACL</name>
<dbReference type="Gene3D" id="1.10.630.10">
    <property type="entry name" value="Cytochrome P450"/>
    <property type="match status" value="1"/>
</dbReference>
<proteinExistence type="predicted"/>
<dbReference type="SUPFAM" id="SSF48264">
    <property type="entry name" value="Cytochrome P450"/>
    <property type="match status" value="1"/>
</dbReference>
<dbReference type="InterPro" id="IPR036396">
    <property type="entry name" value="Cyt_P450_sf"/>
</dbReference>
<feature type="non-terminal residue" evidence="1">
    <location>
        <position position="78"/>
    </location>
</feature>
<dbReference type="GO" id="GO:0016705">
    <property type="term" value="F:oxidoreductase activity, acting on paired donors, with incorporation or reduction of molecular oxygen"/>
    <property type="evidence" value="ECO:0007669"/>
    <property type="project" value="InterPro"/>
</dbReference>
<dbReference type="GO" id="GO:0020037">
    <property type="term" value="F:heme binding"/>
    <property type="evidence" value="ECO:0007669"/>
    <property type="project" value="InterPro"/>
</dbReference>
<sequence length="78" mass="8281">IIMAMKGKCSQIEGISYGKDGSMKETSPIPQPKTYGPLGNLPLIDKDKPTLSLIKLAEEQGPIFQIHTPAGTTIVVSG</sequence>
<keyword evidence="2" id="KW-1185">Reference proteome</keyword>
<evidence type="ECO:0000313" key="1">
    <source>
        <dbReference type="EMBL" id="OZS77331.1"/>
    </source>
</evidence>
<dbReference type="AlphaFoldDB" id="A0A264W192"/>
<reference evidence="1 2" key="1">
    <citation type="submission" date="2017-07" db="EMBL/GenBank/DDBJ databases">
        <title>Tetzosporium hominis gen.nov. sp.nov.</title>
        <authorList>
            <person name="Tetz G."/>
            <person name="Tetz V."/>
        </authorList>
    </citation>
    <scope>NUCLEOTIDE SEQUENCE [LARGE SCALE GENOMIC DNA]</scope>
    <source>
        <strain evidence="1 2">VT-49</strain>
    </source>
</reference>
<dbReference type="EMBL" id="NOKQ01000261">
    <property type="protein sequence ID" value="OZS77331.1"/>
    <property type="molecule type" value="Genomic_DNA"/>
</dbReference>